<dbReference type="GO" id="GO:0016020">
    <property type="term" value="C:membrane"/>
    <property type="evidence" value="ECO:0007669"/>
    <property type="project" value="TreeGrafter"/>
</dbReference>
<organism evidence="7 8">
    <name type="scientific">Streptomyces viridochromogenes Tue57</name>
    <dbReference type="NCBI Taxonomy" id="1160705"/>
    <lineage>
        <taxon>Bacteria</taxon>
        <taxon>Bacillati</taxon>
        <taxon>Actinomycetota</taxon>
        <taxon>Actinomycetes</taxon>
        <taxon>Kitasatosporales</taxon>
        <taxon>Streptomycetaceae</taxon>
        <taxon>Streptomyces</taxon>
    </lineage>
</organism>
<reference evidence="7 8" key="1">
    <citation type="journal article" date="2013" name="Genome Announc.">
        <title>Draft Genome Sequence of Streptomyces viridochromogenes Strain Tu57, Producer of Avilamycin.</title>
        <authorList>
            <person name="Gruning B.A."/>
            <person name="Erxleben A."/>
            <person name="Hahnlein A."/>
            <person name="Gunther S."/>
        </authorList>
    </citation>
    <scope>NUCLEOTIDE SEQUENCE [LARGE SCALE GENOMIC DNA]</scope>
    <source>
        <strain evidence="7 8">Tue57</strain>
    </source>
</reference>
<dbReference type="GO" id="GO:0004252">
    <property type="term" value="F:serine-type endopeptidase activity"/>
    <property type="evidence" value="ECO:0007669"/>
    <property type="project" value="InterPro"/>
</dbReference>
<feature type="domain" description="P/Homo B" evidence="6">
    <location>
        <begin position="291"/>
        <end position="411"/>
    </location>
</feature>
<dbReference type="AlphaFoldDB" id="L8PBE7"/>
<dbReference type="Pfam" id="PF01483">
    <property type="entry name" value="P_proprotein"/>
    <property type="match status" value="3"/>
</dbReference>
<feature type="domain" description="P/Homo B" evidence="6">
    <location>
        <begin position="66"/>
        <end position="191"/>
    </location>
</feature>
<evidence type="ECO:0000256" key="4">
    <source>
        <dbReference type="PROSITE-ProRule" id="PRU01240"/>
    </source>
</evidence>
<proteinExistence type="inferred from homology"/>
<dbReference type="Gene3D" id="2.60.120.260">
    <property type="entry name" value="Galactose-binding domain-like"/>
    <property type="match status" value="3"/>
</dbReference>
<dbReference type="PANTHER" id="PTHR42884:SF14">
    <property type="entry name" value="NEUROENDOCRINE CONVERTASE 1"/>
    <property type="match status" value="1"/>
</dbReference>
<comment type="caution">
    <text evidence="7">The sequence shown here is derived from an EMBL/GenBank/DDBJ whole genome shotgun (WGS) entry which is preliminary data.</text>
</comment>
<dbReference type="InterPro" id="IPR036852">
    <property type="entry name" value="Peptidase_S8/S53_dom_sf"/>
</dbReference>
<dbReference type="PANTHER" id="PTHR42884">
    <property type="entry name" value="PROPROTEIN CONVERTASE SUBTILISIN/KEXIN-RELATED"/>
    <property type="match status" value="1"/>
</dbReference>
<evidence type="ECO:0000256" key="1">
    <source>
        <dbReference type="ARBA" id="ARBA00022670"/>
    </source>
</evidence>
<comment type="similarity">
    <text evidence="4">Belongs to the peptidase S8 family.</text>
</comment>
<keyword evidence="3" id="KW-0720">Serine protease</keyword>
<evidence type="ECO:0000256" key="2">
    <source>
        <dbReference type="ARBA" id="ARBA00022801"/>
    </source>
</evidence>
<dbReference type="EMBL" id="AMLP01000160">
    <property type="protein sequence ID" value="ELS53705.1"/>
    <property type="molecule type" value="Genomic_DNA"/>
</dbReference>
<keyword evidence="2" id="KW-0378">Hydrolase</keyword>
<sequence length="411" mass="42208">MAAPHVTGALATLRQTYPDKSVGDLESLLKTSGTTITDEAGVGIPRIDVGKAVGAAEPQPDPEPATRPQPSTIVNDADHVVPDPGTAESPITVNGVSGNAPGALQVGVDLTHEWLGEVKIDLVDPNGKAYALKTTNGTDPGGTLGKTYTVDAGSSPANGTWKLRVQDTSAGAEGTLSSWSLTFPSHENQTDHAIPDAGTVESPITVSSAFTGSAPQALPVYVEATHEWLGDLQISLVDPNGKAYALKATSGTEAGGTLRKLYTVDAGASPVNGTWKLRAVDTSEGATGTLTGWSLTFPTSYENQTGHTVPDPGTVDSPITVSGLTGSAPRALRVYVDATHEWLGDLEISLVDPNGKAYALKSASETETGGTLRQVYTVDAGASPAGGTWKLRVEDISQGAAGSIAGWSLAF</sequence>
<accession>L8PBE7</accession>
<dbReference type="PROSITE" id="PS51892">
    <property type="entry name" value="SUBTILASE"/>
    <property type="match status" value="1"/>
</dbReference>
<feature type="region of interest" description="Disordered" evidence="5">
    <location>
        <begin position="54"/>
        <end position="88"/>
    </location>
</feature>
<dbReference type="InterPro" id="IPR002884">
    <property type="entry name" value="P_dom"/>
</dbReference>
<name>L8PBE7_STRVR</name>
<gene>
    <name evidence="7" type="ORF">STVIR_5355</name>
</gene>
<dbReference type="InterPro" id="IPR008979">
    <property type="entry name" value="Galactose-bd-like_sf"/>
</dbReference>
<evidence type="ECO:0000313" key="8">
    <source>
        <dbReference type="Proteomes" id="UP000011205"/>
    </source>
</evidence>
<dbReference type="PROSITE" id="PS51829">
    <property type="entry name" value="P_HOMO_B"/>
    <property type="match status" value="2"/>
</dbReference>
<keyword evidence="1" id="KW-0645">Protease</keyword>
<evidence type="ECO:0000256" key="5">
    <source>
        <dbReference type="SAM" id="MobiDB-lite"/>
    </source>
</evidence>
<protein>
    <submittedName>
        <fullName evidence="7">Putative Peptidase S8 and S53 subtilisin kexin sedolisin</fullName>
    </submittedName>
</protein>
<dbReference type="SUPFAM" id="SSF52743">
    <property type="entry name" value="Subtilisin-like"/>
    <property type="match status" value="1"/>
</dbReference>
<dbReference type="Proteomes" id="UP000011205">
    <property type="component" value="Unassembled WGS sequence"/>
</dbReference>
<comment type="caution">
    <text evidence="4">Lacks conserved residue(s) required for the propagation of feature annotation.</text>
</comment>
<dbReference type="SUPFAM" id="SSF49785">
    <property type="entry name" value="Galactose-binding domain-like"/>
    <property type="match status" value="3"/>
</dbReference>
<evidence type="ECO:0000313" key="7">
    <source>
        <dbReference type="EMBL" id="ELS53705.1"/>
    </source>
</evidence>
<dbReference type="Gene3D" id="3.40.50.200">
    <property type="entry name" value="Peptidase S8/S53 domain"/>
    <property type="match status" value="1"/>
</dbReference>
<dbReference type="GO" id="GO:0016485">
    <property type="term" value="P:protein processing"/>
    <property type="evidence" value="ECO:0007669"/>
    <property type="project" value="TreeGrafter"/>
</dbReference>
<evidence type="ECO:0000256" key="3">
    <source>
        <dbReference type="ARBA" id="ARBA00022825"/>
    </source>
</evidence>
<evidence type="ECO:0000259" key="6">
    <source>
        <dbReference type="PROSITE" id="PS51829"/>
    </source>
</evidence>
<dbReference type="PATRIC" id="fig|1160705.3.peg.5298"/>